<dbReference type="CDD" id="cd01043">
    <property type="entry name" value="DPS"/>
    <property type="match status" value="1"/>
</dbReference>
<dbReference type="InterPro" id="IPR023188">
    <property type="entry name" value="DPS_DNA-bd_CS"/>
</dbReference>
<gene>
    <name evidence="4" type="primary">dps</name>
    <name evidence="4" type="ORF">Mlute_02473</name>
</gene>
<dbReference type="Proteomes" id="UP000265800">
    <property type="component" value="Unassembled WGS sequence"/>
</dbReference>
<evidence type="ECO:0000259" key="3">
    <source>
        <dbReference type="Pfam" id="PF00210"/>
    </source>
</evidence>
<keyword evidence="4" id="KW-0560">Oxidoreductase</keyword>
<dbReference type="InterPro" id="IPR002177">
    <property type="entry name" value="DPS_DNA-bd"/>
</dbReference>
<reference evidence="4 5" key="1">
    <citation type="submission" date="2018-08" db="EMBL/GenBank/DDBJ databases">
        <title>Meiothermus luteus KCTC 52599 genome sequencing project.</title>
        <authorList>
            <person name="Da Costa M.S."/>
            <person name="Albuquerque L."/>
            <person name="Raposo P."/>
            <person name="Froufe H.J.C."/>
            <person name="Barroso C.S."/>
            <person name="Egas C."/>
        </authorList>
    </citation>
    <scope>NUCLEOTIDE SEQUENCE [LARGE SCALE GENOMIC DNA]</scope>
    <source>
        <strain evidence="4 5">KCTC 52599</strain>
    </source>
</reference>
<dbReference type="RefSeq" id="WP_119360991.1">
    <property type="nucleotide sequence ID" value="NZ_QWKZ01000107.1"/>
</dbReference>
<dbReference type="GO" id="GO:0008199">
    <property type="term" value="F:ferric iron binding"/>
    <property type="evidence" value="ECO:0007669"/>
    <property type="project" value="InterPro"/>
</dbReference>
<dbReference type="InterPro" id="IPR008331">
    <property type="entry name" value="Ferritin_DPS_dom"/>
</dbReference>
<comment type="caution">
    <text evidence="4">The sequence shown here is derived from an EMBL/GenBank/DDBJ whole genome shotgun (WGS) entry which is preliminary data.</text>
</comment>
<dbReference type="AlphaFoldDB" id="A0A399EK00"/>
<evidence type="ECO:0000256" key="2">
    <source>
        <dbReference type="RuleBase" id="RU003875"/>
    </source>
</evidence>
<evidence type="ECO:0000256" key="1">
    <source>
        <dbReference type="ARBA" id="ARBA00009497"/>
    </source>
</evidence>
<dbReference type="OrthoDB" id="9797023at2"/>
<feature type="domain" description="Ferritin/DPS" evidence="3">
    <location>
        <begin position="26"/>
        <end position="163"/>
    </location>
</feature>
<dbReference type="SUPFAM" id="SSF47240">
    <property type="entry name" value="Ferritin-like"/>
    <property type="match status" value="1"/>
</dbReference>
<dbReference type="PANTHER" id="PTHR42932">
    <property type="entry name" value="GENERAL STRESS PROTEIN 20U"/>
    <property type="match status" value="1"/>
</dbReference>
<dbReference type="PRINTS" id="PR01346">
    <property type="entry name" value="HELNAPAPROT"/>
</dbReference>
<dbReference type="PIRSF" id="PIRSF005900">
    <property type="entry name" value="Dps"/>
    <property type="match status" value="1"/>
</dbReference>
<dbReference type="Gene3D" id="1.20.1260.10">
    <property type="match status" value="1"/>
</dbReference>
<evidence type="ECO:0000313" key="5">
    <source>
        <dbReference type="Proteomes" id="UP000265800"/>
    </source>
</evidence>
<proteinExistence type="inferred from homology"/>
<comment type="similarity">
    <text evidence="1 2">Belongs to the Dps family.</text>
</comment>
<dbReference type="InterPro" id="IPR009078">
    <property type="entry name" value="Ferritin-like_SF"/>
</dbReference>
<keyword evidence="5" id="KW-1185">Reference proteome</keyword>
<dbReference type="PROSITE" id="PS00818">
    <property type="entry name" value="DPS_1"/>
    <property type="match status" value="1"/>
</dbReference>
<dbReference type="GO" id="GO:0016722">
    <property type="term" value="F:oxidoreductase activity, acting on metal ions"/>
    <property type="evidence" value="ECO:0007669"/>
    <property type="project" value="InterPro"/>
</dbReference>
<protein>
    <submittedName>
        <fullName evidence="4">DNA protection during starvation protein</fullName>
        <ecNumber evidence="4">1.16.-.-</ecNumber>
    </submittedName>
</protein>
<accession>A0A399EK00</accession>
<evidence type="ECO:0000313" key="4">
    <source>
        <dbReference type="EMBL" id="RIH82491.1"/>
    </source>
</evidence>
<dbReference type="NCBIfam" id="NF006975">
    <property type="entry name" value="PRK09448.1"/>
    <property type="match status" value="1"/>
</dbReference>
<dbReference type="Pfam" id="PF00210">
    <property type="entry name" value="Ferritin"/>
    <property type="match status" value="1"/>
</dbReference>
<name>A0A399EK00_9DEIN</name>
<dbReference type="InterPro" id="IPR012347">
    <property type="entry name" value="Ferritin-like"/>
</dbReference>
<dbReference type="EC" id="1.16.-.-" evidence="4"/>
<dbReference type="PANTHER" id="PTHR42932:SF3">
    <property type="entry name" value="DNA PROTECTION DURING STARVATION PROTEIN"/>
    <property type="match status" value="1"/>
</dbReference>
<organism evidence="4 5">
    <name type="scientific">Meiothermus luteus</name>
    <dbReference type="NCBI Taxonomy" id="2026184"/>
    <lineage>
        <taxon>Bacteria</taxon>
        <taxon>Thermotogati</taxon>
        <taxon>Deinococcota</taxon>
        <taxon>Deinococci</taxon>
        <taxon>Thermales</taxon>
        <taxon>Thermaceae</taxon>
        <taxon>Meiothermus</taxon>
    </lineage>
</organism>
<sequence>MALKTKTPLHPTQNDLPAKTRTAVVEALAPALAAAMDLHAQAKTAHWNVKGPNFISLHELFDQVAEAADGWADLLAERIVQLGGTAEGTLQVATERSGLPTYPLDITQGSEHVSALSRSLAAFGQQVRALIDRTDELGDKDSADICTEISRACDKLLWFVEAHNA</sequence>
<dbReference type="EMBL" id="QWKZ01000107">
    <property type="protein sequence ID" value="RIH82491.1"/>
    <property type="molecule type" value="Genomic_DNA"/>
</dbReference>